<dbReference type="InterPro" id="IPR013784">
    <property type="entry name" value="Carb-bd-like_fold"/>
</dbReference>
<feature type="domain" description="CBM20" evidence="6">
    <location>
        <begin position="1"/>
        <end position="90"/>
    </location>
</feature>
<feature type="compositionally biased region" description="Polar residues" evidence="4">
    <location>
        <begin position="121"/>
        <end position="131"/>
    </location>
</feature>
<dbReference type="SUPFAM" id="SSF56112">
    <property type="entry name" value="Protein kinase-like (PK-like)"/>
    <property type="match status" value="1"/>
</dbReference>
<dbReference type="Pfam" id="PF00686">
    <property type="entry name" value="CBM_20"/>
    <property type="match status" value="1"/>
</dbReference>
<dbReference type="InterPro" id="IPR000719">
    <property type="entry name" value="Prot_kinase_dom"/>
</dbReference>
<dbReference type="EMBL" id="CAJNJA010061775">
    <property type="protein sequence ID" value="CAE7874566.1"/>
    <property type="molecule type" value="Genomic_DNA"/>
</dbReference>
<dbReference type="InterPro" id="IPR011009">
    <property type="entry name" value="Kinase-like_dom_sf"/>
</dbReference>
<keyword evidence="8" id="KW-1185">Reference proteome</keyword>
<gene>
    <name evidence="7" type="primary">CPK2</name>
    <name evidence="7" type="ORF">SNEC2469_LOCUS28431</name>
</gene>
<feature type="binding site" evidence="3">
    <location>
        <position position="285"/>
    </location>
    <ligand>
        <name>ATP</name>
        <dbReference type="ChEBI" id="CHEBI:30616"/>
    </ligand>
</feature>
<feature type="region of interest" description="Disordered" evidence="4">
    <location>
        <begin position="121"/>
        <end position="140"/>
    </location>
</feature>
<dbReference type="PROSITE" id="PS00107">
    <property type="entry name" value="PROTEIN_KINASE_ATP"/>
    <property type="match status" value="1"/>
</dbReference>
<evidence type="ECO:0000259" key="6">
    <source>
        <dbReference type="PROSITE" id="PS51166"/>
    </source>
</evidence>
<reference evidence="7" key="1">
    <citation type="submission" date="2021-02" db="EMBL/GenBank/DDBJ databases">
        <authorList>
            <person name="Dougan E. K."/>
            <person name="Rhodes N."/>
            <person name="Thang M."/>
            <person name="Chan C."/>
        </authorList>
    </citation>
    <scope>NUCLEOTIDE SEQUENCE</scope>
</reference>
<evidence type="ECO:0000256" key="3">
    <source>
        <dbReference type="PROSITE-ProRule" id="PRU10141"/>
    </source>
</evidence>
<dbReference type="PROSITE" id="PS50011">
    <property type="entry name" value="PROTEIN_KINASE_DOM"/>
    <property type="match status" value="1"/>
</dbReference>
<organism evidence="7 8">
    <name type="scientific">Symbiodinium necroappetens</name>
    <dbReference type="NCBI Taxonomy" id="1628268"/>
    <lineage>
        <taxon>Eukaryota</taxon>
        <taxon>Sar</taxon>
        <taxon>Alveolata</taxon>
        <taxon>Dinophyceae</taxon>
        <taxon>Suessiales</taxon>
        <taxon>Symbiodiniaceae</taxon>
        <taxon>Symbiodinium</taxon>
    </lineage>
</organism>
<dbReference type="InterPro" id="IPR008271">
    <property type="entry name" value="Ser/Thr_kinase_AS"/>
</dbReference>
<feature type="non-terminal residue" evidence="7">
    <location>
        <position position="1"/>
    </location>
</feature>
<comment type="caution">
    <text evidence="7">The sequence shown here is derived from an EMBL/GenBank/DDBJ whole genome shotgun (WGS) entry which is preliminary data.</text>
</comment>
<dbReference type="SUPFAM" id="SSF49452">
    <property type="entry name" value="Starch-binding domain-like"/>
    <property type="match status" value="1"/>
</dbReference>
<dbReference type="Gene3D" id="3.30.200.20">
    <property type="entry name" value="Phosphorylase Kinase, domain 1"/>
    <property type="match status" value="1"/>
</dbReference>
<evidence type="ECO:0000256" key="2">
    <source>
        <dbReference type="ARBA" id="ARBA00022840"/>
    </source>
</evidence>
<dbReference type="GO" id="GO:0004672">
    <property type="term" value="F:protein kinase activity"/>
    <property type="evidence" value="ECO:0007669"/>
    <property type="project" value="InterPro"/>
</dbReference>
<evidence type="ECO:0000256" key="4">
    <source>
        <dbReference type="SAM" id="MobiDB-lite"/>
    </source>
</evidence>
<dbReference type="OrthoDB" id="412753at2759"/>
<dbReference type="SMART" id="SM01065">
    <property type="entry name" value="CBM_2"/>
    <property type="match status" value="1"/>
</dbReference>
<dbReference type="InterPro" id="IPR002044">
    <property type="entry name" value="CBM20"/>
</dbReference>
<dbReference type="Gene3D" id="1.10.510.10">
    <property type="entry name" value="Transferase(Phosphotransferase) domain 1"/>
    <property type="match status" value="1"/>
</dbReference>
<feature type="domain" description="Protein kinase" evidence="5">
    <location>
        <begin position="249"/>
        <end position="519"/>
    </location>
</feature>
<dbReference type="Proteomes" id="UP000601435">
    <property type="component" value="Unassembled WGS sequence"/>
</dbReference>
<evidence type="ECO:0000313" key="8">
    <source>
        <dbReference type="Proteomes" id="UP000601435"/>
    </source>
</evidence>
<dbReference type="PROSITE" id="PS51166">
    <property type="entry name" value="CBM20"/>
    <property type="match status" value="1"/>
</dbReference>
<accession>A0A813AR59</accession>
<dbReference type="PROSITE" id="PS00108">
    <property type="entry name" value="PROTEIN_KINASE_ST"/>
    <property type="match status" value="1"/>
</dbReference>
<name>A0A813AR59_9DINO</name>
<dbReference type="PANTHER" id="PTHR24347">
    <property type="entry name" value="SERINE/THREONINE-PROTEIN KINASE"/>
    <property type="match status" value="1"/>
</dbReference>
<keyword evidence="1 3" id="KW-0547">Nucleotide-binding</keyword>
<evidence type="ECO:0000259" key="5">
    <source>
        <dbReference type="PROSITE" id="PS50011"/>
    </source>
</evidence>
<dbReference type="InterPro" id="IPR017441">
    <property type="entry name" value="Protein_kinase_ATP_BS"/>
</dbReference>
<dbReference type="GO" id="GO:0005524">
    <property type="term" value="F:ATP binding"/>
    <property type="evidence" value="ECO:0007669"/>
    <property type="project" value="UniProtKB-UniRule"/>
</dbReference>
<sequence length="520" mass="56886">VGLHVRVVGSIGALGSWDTHKGLVLHTSASDFPVWKQTDILPLEEGAVVEYKYVICDNNGRGVRWEERVNRAVHIADLVKRDVVPPNGGVFIIENFVAYDPDELRFRSARGAFGDRRSSSARLQSKLSGEGSQIFPEGSTGGIQTTASLSDLLAPTIRERKPSKLALDCLGGYRRDSASHLGELADGGYAGAPECVSEPWVPSPQASSTGAGGDNIMVREESCSNLFSDLVDTEENIPDKSDFENKYALVGNGPLGEGTFGLVWRCTLKSGSGPHKEMAAKIVRKGRLQPRDMKYLLGDDGEVKLHLTMKHPHICELLEYFDESSTVTLILEYCRGGDLFDAIVAQSKTTGRGFTEKQAVHATCHVLSALQYLHAQKVVHRDIKCENILLKHMDLPVEENIFKLCDFGFAAHDKGDGLNDRLGSPDTVAPEIVVGTKYSMPVDMWSAGVLIYMMLSAAPPFYATTDSEVLRKVRTGSYNLSGEPWDSLPAPPKNLIASLMTVDPKLRPTADQALNCEWLR</sequence>
<keyword evidence="2 3" id="KW-0067">ATP-binding</keyword>
<dbReference type="CDD" id="cd05467">
    <property type="entry name" value="CBM20"/>
    <property type="match status" value="1"/>
</dbReference>
<evidence type="ECO:0000256" key="1">
    <source>
        <dbReference type="ARBA" id="ARBA00022741"/>
    </source>
</evidence>
<protein>
    <submittedName>
        <fullName evidence="7">CPK2 protein</fullName>
    </submittedName>
</protein>
<dbReference type="Pfam" id="PF00069">
    <property type="entry name" value="Pkinase"/>
    <property type="match status" value="1"/>
</dbReference>
<dbReference type="AlphaFoldDB" id="A0A813AR59"/>
<dbReference type="SMART" id="SM00220">
    <property type="entry name" value="S_TKc"/>
    <property type="match status" value="1"/>
</dbReference>
<dbReference type="Gene3D" id="2.60.40.10">
    <property type="entry name" value="Immunoglobulins"/>
    <property type="match status" value="1"/>
</dbReference>
<evidence type="ECO:0000313" key="7">
    <source>
        <dbReference type="EMBL" id="CAE7874566.1"/>
    </source>
</evidence>
<dbReference type="InterPro" id="IPR013783">
    <property type="entry name" value="Ig-like_fold"/>
</dbReference>
<proteinExistence type="predicted"/>
<dbReference type="GO" id="GO:2001070">
    <property type="term" value="F:starch binding"/>
    <property type="evidence" value="ECO:0007669"/>
    <property type="project" value="InterPro"/>
</dbReference>